<dbReference type="Pfam" id="PF02653">
    <property type="entry name" value="BPD_transp_2"/>
    <property type="match status" value="1"/>
</dbReference>
<evidence type="ECO:0000256" key="4">
    <source>
        <dbReference type="ARBA" id="ARBA00022519"/>
    </source>
</evidence>
<gene>
    <name evidence="10" type="ORF">HMPREF0860_0449</name>
    <name evidence="9" type="ORF">HMPREF1325_2663</name>
</gene>
<evidence type="ECO:0000313" key="9">
    <source>
        <dbReference type="EMBL" id="ERF60386.1"/>
    </source>
</evidence>
<evidence type="ECO:0000313" key="11">
    <source>
        <dbReference type="Proteomes" id="UP000016412"/>
    </source>
</evidence>
<comment type="subcellular location">
    <subcellularLocation>
        <location evidence="1">Cell membrane</location>
        <topology evidence="1">Multi-pass membrane protein</topology>
    </subcellularLocation>
</comment>
<accession>U2MEJ2</accession>
<keyword evidence="4" id="KW-0997">Cell inner membrane</keyword>
<keyword evidence="7 8" id="KW-0472">Membrane</keyword>
<dbReference type="STRING" id="1125725.HMPREF1325_2663"/>
<evidence type="ECO:0000313" key="12">
    <source>
        <dbReference type="Proteomes" id="UP000016646"/>
    </source>
</evidence>
<organism evidence="9 11">
    <name type="scientific">Treponema socranskii subsp. socranskii VPI DR56BR1116 = ATCC 35536</name>
    <dbReference type="NCBI Taxonomy" id="1125725"/>
    <lineage>
        <taxon>Bacteria</taxon>
        <taxon>Pseudomonadati</taxon>
        <taxon>Spirochaetota</taxon>
        <taxon>Spirochaetia</taxon>
        <taxon>Spirochaetales</taxon>
        <taxon>Treponemataceae</taxon>
        <taxon>Treponema</taxon>
    </lineage>
</organism>
<keyword evidence="5 8" id="KW-0812">Transmembrane</keyword>
<comment type="caution">
    <text evidence="9">The sequence shown here is derived from an EMBL/GenBank/DDBJ whole genome shotgun (WGS) entry which is preliminary data.</text>
</comment>
<evidence type="ECO:0000313" key="10">
    <source>
        <dbReference type="EMBL" id="ERJ97733.1"/>
    </source>
</evidence>
<evidence type="ECO:0000256" key="6">
    <source>
        <dbReference type="ARBA" id="ARBA00022989"/>
    </source>
</evidence>
<keyword evidence="12" id="KW-1185">Reference proteome</keyword>
<dbReference type="AlphaFoldDB" id="U2MEJ2"/>
<evidence type="ECO:0000256" key="5">
    <source>
        <dbReference type="ARBA" id="ARBA00022692"/>
    </source>
</evidence>
<evidence type="ECO:0000256" key="1">
    <source>
        <dbReference type="ARBA" id="ARBA00004651"/>
    </source>
</evidence>
<evidence type="ECO:0000256" key="3">
    <source>
        <dbReference type="ARBA" id="ARBA00022475"/>
    </source>
</evidence>
<evidence type="ECO:0000256" key="8">
    <source>
        <dbReference type="SAM" id="Phobius"/>
    </source>
</evidence>
<reference evidence="11 12" key="1">
    <citation type="submission" date="2013-08" db="EMBL/GenBank/DDBJ databases">
        <authorList>
            <person name="Durkin A.S."/>
            <person name="Haft D.R."/>
            <person name="McCorrison J."/>
            <person name="Torralba M."/>
            <person name="Gillis M."/>
            <person name="Haft D.H."/>
            <person name="Methe B."/>
            <person name="Sutton G."/>
            <person name="Nelson K.E."/>
        </authorList>
    </citation>
    <scope>NUCLEOTIDE SEQUENCE [LARGE SCALE GENOMIC DNA]</scope>
    <source>
        <strain evidence="10 12">ATCC 35536</strain>
        <strain evidence="9 11">VPI DR56BR1116</strain>
    </source>
</reference>
<sequence length="170" mass="18324">MTFIAIGNSTFLKIPIPMWIFFIVVVFCWLLLERSKLGKSIEIIGCNPIAARYSGIRVKRVLIKTYLIGGILAGIAAMIMASRYNSAKESYGSSYLLQSVAACVLGGTDINGGSGKVAGTIIAVLILQVISSGLNIFGLNRYLTTVITGLVLIAVLTIHFIISIKKRNVQ</sequence>
<keyword evidence="6 8" id="KW-1133">Transmembrane helix</keyword>
<dbReference type="GO" id="GO:0005886">
    <property type="term" value="C:plasma membrane"/>
    <property type="evidence" value="ECO:0007669"/>
    <property type="project" value="UniProtKB-SubCell"/>
</dbReference>
<dbReference type="CDD" id="cd06579">
    <property type="entry name" value="TM_PBP1_transp_AraH_like"/>
    <property type="match status" value="1"/>
</dbReference>
<dbReference type="OrthoDB" id="9784538at2"/>
<proteinExistence type="predicted"/>
<keyword evidence="2" id="KW-0813">Transport</keyword>
<dbReference type="eggNOG" id="COG1172">
    <property type="taxonomic scope" value="Bacteria"/>
</dbReference>
<dbReference type="GO" id="GO:0022857">
    <property type="term" value="F:transmembrane transporter activity"/>
    <property type="evidence" value="ECO:0007669"/>
    <property type="project" value="InterPro"/>
</dbReference>
<feature type="transmembrane region" description="Helical" evidence="8">
    <location>
        <begin position="12"/>
        <end position="32"/>
    </location>
</feature>
<keyword evidence="3" id="KW-1003">Cell membrane</keyword>
<dbReference type="InterPro" id="IPR001851">
    <property type="entry name" value="ABC_transp_permease"/>
</dbReference>
<dbReference type="Proteomes" id="UP000016412">
    <property type="component" value="Unassembled WGS sequence"/>
</dbReference>
<evidence type="ECO:0000256" key="7">
    <source>
        <dbReference type="ARBA" id="ARBA00023136"/>
    </source>
</evidence>
<feature type="transmembrane region" description="Helical" evidence="8">
    <location>
        <begin position="142"/>
        <end position="162"/>
    </location>
</feature>
<feature type="transmembrane region" description="Helical" evidence="8">
    <location>
        <begin position="117"/>
        <end position="136"/>
    </location>
</feature>
<name>U2MEJ2_TRESO</name>
<dbReference type="PATRIC" id="fig|1125725.3.peg.1837"/>
<protein>
    <submittedName>
        <fullName evidence="9">Branched-chain amino acid ABC transporter, permease domain protein</fullName>
    </submittedName>
</protein>
<dbReference type="EMBL" id="AUZJ01000043">
    <property type="protein sequence ID" value="ERF60386.1"/>
    <property type="molecule type" value="Genomic_DNA"/>
</dbReference>
<dbReference type="PANTHER" id="PTHR32196:SF21">
    <property type="entry name" value="ABC TRANSPORTER PERMEASE PROTEIN YPHD-RELATED"/>
    <property type="match status" value="1"/>
</dbReference>
<dbReference type="Proteomes" id="UP000016646">
    <property type="component" value="Unassembled WGS sequence"/>
</dbReference>
<evidence type="ECO:0000256" key="2">
    <source>
        <dbReference type="ARBA" id="ARBA00022448"/>
    </source>
</evidence>
<dbReference type="EMBL" id="AVQI01000084">
    <property type="protein sequence ID" value="ERJ97733.1"/>
    <property type="molecule type" value="Genomic_DNA"/>
</dbReference>
<feature type="transmembrane region" description="Helical" evidence="8">
    <location>
        <begin position="61"/>
        <end position="81"/>
    </location>
</feature>
<dbReference type="PANTHER" id="PTHR32196">
    <property type="entry name" value="ABC TRANSPORTER PERMEASE PROTEIN YPHD-RELATED-RELATED"/>
    <property type="match status" value="1"/>
</dbReference>